<dbReference type="Proteomes" id="UP001187192">
    <property type="component" value="Unassembled WGS sequence"/>
</dbReference>
<name>A0AA87ZFI1_FICCA</name>
<organism evidence="1 2">
    <name type="scientific">Ficus carica</name>
    <name type="common">Common fig</name>
    <dbReference type="NCBI Taxonomy" id="3494"/>
    <lineage>
        <taxon>Eukaryota</taxon>
        <taxon>Viridiplantae</taxon>
        <taxon>Streptophyta</taxon>
        <taxon>Embryophyta</taxon>
        <taxon>Tracheophyta</taxon>
        <taxon>Spermatophyta</taxon>
        <taxon>Magnoliopsida</taxon>
        <taxon>eudicotyledons</taxon>
        <taxon>Gunneridae</taxon>
        <taxon>Pentapetalae</taxon>
        <taxon>rosids</taxon>
        <taxon>fabids</taxon>
        <taxon>Rosales</taxon>
        <taxon>Moraceae</taxon>
        <taxon>Ficeae</taxon>
        <taxon>Ficus</taxon>
    </lineage>
</organism>
<dbReference type="GO" id="GO:0005759">
    <property type="term" value="C:mitochondrial matrix"/>
    <property type="evidence" value="ECO:0007669"/>
    <property type="project" value="InterPro"/>
</dbReference>
<dbReference type="PANTHER" id="PTHR10826:SF14">
    <property type="entry name" value="MITOCHONDRIAL GLYCOPROTEIN FAMILY PROTEIN"/>
    <property type="match status" value="1"/>
</dbReference>
<dbReference type="InterPro" id="IPR003428">
    <property type="entry name" value="MAM33"/>
</dbReference>
<dbReference type="Gene3D" id="3.10.280.10">
    <property type="entry name" value="Mitochondrial glycoprotein"/>
    <property type="match status" value="1"/>
</dbReference>
<protein>
    <recommendedName>
        <fullName evidence="3">Mitochondrial glycoprotein</fullName>
    </recommendedName>
</protein>
<sequence length="243" mass="28007">MARLLRASQNALRVCSPSSETQFPSFLQTSSLPFLSRRAISTTTEVMEDTLPKSPLDANIVRILRNEIQYQSEYAPANEPVTKYESFTVQDRPGEQWMTMRRKFGDDEDIKIEATMFDGYELSPKLGDDSIGDDLRLHISLLVDVSKGNGSDDLEFVCSAWPDSLEVQSVYLLRRDRMPSRPYMGPDIRKLNEDFRKVLHEYLGARGIDDELSVFLHDYMLNKDRIELIQWLRNVKSYVKKVG</sequence>
<keyword evidence="2" id="KW-1185">Reference proteome</keyword>
<dbReference type="PANTHER" id="PTHR10826">
    <property type="entry name" value="COMPLEMENT COMPONENT 1"/>
    <property type="match status" value="1"/>
</dbReference>
<accession>A0AA87ZFI1</accession>
<dbReference type="EMBL" id="BTGU01000005">
    <property type="protein sequence ID" value="GMN35328.1"/>
    <property type="molecule type" value="Genomic_DNA"/>
</dbReference>
<dbReference type="FunFam" id="3.10.280.10:FF:000003">
    <property type="entry name" value="Mitochondrial glycoprotein"/>
    <property type="match status" value="1"/>
</dbReference>
<evidence type="ECO:0000313" key="2">
    <source>
        <dbReference type="Proteomes" id="UP001187192"/>
    </source>
</evidence>
<dbReference type="SUPFAM" id="SSF54529">
    <property type="entry name" value="Mitochondrial glycoprotein MAM33-like"/>
    <property type="match status" value="1"/>
</dbReference>
<comment type="caution">
    <text evidence="1">The sequence shown here is derived from an EMBL/GenBank/DDBJ whole genome shotgun (WGS) entry which is preliminary data.</text>
</comment>
<dbReference type="Gramene" id="FCD_00016376-RA">
    <property type="protein sequence ID" value="FCD_00016376-RA:cds"/>
    <property type="gene ID" value="FCD_00016376"/>
</dbReference>
<dbReference type="Pfam" id="PF02330">
    <property type="entry name" value="MAM33"/>
    <property type="match status" value="1"/>
</dbReference>
<reference evidence="1" key="1">
    <citation type="submission" date="2023-07" db="EMBL/GenBank/DDBJ databases">
        <title>draft genome sequence of fig (Ficus carica).</title>
        <authorList>
            <person name="Takahashi T."/>
            <person name="Nishimura K."/>
        </authorList>
    </citation>
    <scope>NUCLEOTIDE SEQUENCE</scope>
</reference>
<evidence type="ECO:0000313" key="1">
    <source>
        <dbReference type="EMBL" id="GMN35328.1"/>
    </source>
</evidence>
<dbReference type="InterPro" id="IPR036561">
    <property type="entry name" value="MAM33_sf"/>
</dbReference>
<gene>
    <name evidence="1" type="ORF">TIFTF001_005231</name>
</gene>
<evidence type="ECO:0008006" key="3">
    <source>
        <dbReference type="Google" id="ProtNLM"/>
    </source>
</evidence>
<proteinExistence type="predicted"/>
<dbReference type="AlphaFoldDB" id="A0AA87ZFI1"/>